<dbReference type="EMBL" id="LRBV02000003">
    <property type="status" value="NOT_ANNOTATED_CDS"/>
    <property type="molecule type" value="Genomic_DNA"/>
</dbReference>
<sequence>MVHCYFLPESKFHCQTAAPPFTNKCRSCRRELRPDAPWGLSVHPHPENVDSQGVRIVGTKEIVERKGTNAGITQSCNVVHVYDLSTGFWRQIMNSVSIDHSNITLLDYCNFVFLNGVHHWYGSSVTDDNGNQKYFNIWVMREYGFEYSWTKKLVVGSLEGIRRPLGFVRNEELILLRDNEDHTVALYIGSQEMKNLQHSGLRNSFYPRCALLYVESLVSLNSGNVF</sequence>
<protein>
    <recommendedName>
        <fullName evidence="3">F-box protein</fullName>
    </recommendedName>
</protein>
<evidence type="ECO:0008006" key="3">
    <source>
        <dbReference type="Google" id="ProtNLM"/>
    </source>
</evidence>
<accession>A0A7N2LA56</accession>
<keyword evidence="2" id="KW-1185">Reference proteome</keyword>
<proteinExistence type="predicted"/>
<dbReference type="InParanoid" id="A0A7N2LA56"/>
<dbReference type="Gramene" id="QL03p059296:mrna">
    <property type="protein sequence ID" value="QL03p059296:mrna"/>
    <property type="gene ID" value="QL03p059296"/>
</dbReference>
<dbReference type="AlphaFoldDB" id="A0A7N2LA56"/>
<organism evidence="1 2">
    <name type="scientific">Quercus lobata</name>
    <name type="common">Valley oak</name>
    <dbReference type="NCBI Taxonomy" id="97700"/>
    <lineage>
        <taxon>Eukaryota</taxon>
        <taxon>Viridiplantae</taxon>
        <taxon>Streptophyta</taxon>
        <taxon>Embryophyta</taxon>
        <taxon>Tracheophyta</taxon>
        <taxon>Spermatophyta</taxon>
        <taxon>Magnoliopsida</taxon>
        <taxon>eudicotyledons</taxon>
        <taxon>Gunneridae</taxon>
        <taxon>Pentapetalae</taxon>
        <taxon>rosids</taxon>
        <taxon>fabids</taxon>
        <taxon>Fagales</taxon>
        <taxon>Fagaceae</taxon>
        <taxon>Quercus</taxon>
    </lineage>
</organism>
<evidence type="ECO:0000313" key="1">
    <source>
        <dbReference type="EnsemblPlants" id="QL03p059296:mrna"/>
    </source>
</evidence>
<name>A0A7N2LA56_QUELO</name>
<reference evidence="1 2" key="1">
    <citation type="journal article" date="2016" name="G3 (Bethesda)">
        <title>First Draft Assembly and Annotation of the Genome of a California Endemic Oak Quercus lobata Nee (Fagaceae).</title>
        <authorList>
            <person name="Sork V.L."/>
            <person name="Fitz-Gibbon S.T."/>
            <person name="Puiu D."/>
            <person name="Crepeau M."/>
            <person name="Gugger P.F."/>
            <person name="Sherman R."/>
            <person name="Stevens K."/>
            <person name="Langley C.H."/>
            <person name="Pellegrini M."/>
            <person name="Salzberg S.L."/>
        </authorList>
    </citation>
    <scope>NUCLEOTIDE SEQUENCE [LARGE SCALE GENOMIC DNA]</scope>
    <source>
        <strain evidence="1 2">cv. SW786</strain>
    </source>
</reference>
<dbReference type="EnsemblPlants" id="QL03p059296:mrna">
    <property type="protein sequence ID" value="QL03p059296:mrna"/>
    <property type="gene ID" value="QL03p059296"/>
</dbReference>
<evidence type="ECO:0000313" key="2">
    <source>
        <dbReference type="Proteomes" id="UP000594261"/>
    </source>
</evidence>
<reference evidence="1" key="2">
    <citation type="submission" date="2021-01" db="UniProtKB">
        <authorList>
            <consortium name="EnsemblPlants"/>
        </authorList>
    </citation>
    <scope>IDENTIFICATION</scope>
</reference>
<dbReference type="Proteomes" id="UP000594261">
    <property type="component" value="Chromosome 3"/>
</dbReference>